<gene>
    <name evidence="1" type="ORF">NPIL_408921</name>
</gene>
<name>A0A8X6NK13_NEPPI</name>
<dbReference type="Proteomes" id="UP000887013">
    <property type="component" value="Unassembled WGS sequence"/>
</dbReference>
<comment type="caution">
    <text evidence="1">The sequence shown here is derived from an EMBL/GenBank/DDBJ whole genome shotgun (WGS) entry which is preliminary data.</text>
</comment>
<evidence type="ECO:0000313" key="2">
    <source>
        <dbReference type="Proteomes" id="UP000887013"/>
    </source>
</evidence>
<evidence type="ECO:0000313" key="1">
    <source>
        <dbReference type="EMBL" id="GFT19411.1"/>
    </source>
</evidence>
<proteinExistence type="predicted"/>
<sequence length="106" mass="12083">MESYGKVVFMEPPPGLNDDKSISTQKNHYMNRHWHSGVEIRHSLISTSECQFQVHPGQTHKSSVKHILSTLKVEAYDIECSLATDKCCRLVGYYDTDLANDVVTRK</sequence>
<dbReference type="AlphaFoldDB" id="A0A8X6NK13"/>
<organism evidence="1 2">
    <name type="scientific">Nephila pilipes</name>
    <name type="common">Giant wood spider</name>
    <name type="synonym">Nephila maculata</name>
    <dbReference type="NCBI Taxonomy" id="299642"/>
    <lineage>
        <taxon>Eukaryota</taxon>
        <taxon>Metazoa</taxon>
        <taxon>Ecdysozoa</taxon>
        <taxon>Arthropoda</taxon>
        <taxon>Chelicerata</taxon>
        <taxon>Arachnida</taxon>
        <taxon>Araneae</taxon>
        <taxon>Araneomorphae</taxon>
        <taxon>Entelegynae</taxon>
        <taxon>Araneoidea</taxon>
        <taxon>Nephilidae</taxon>
        <taxon>Nephila</taxon>
    </lineage>
</organism>
<protein>
    <submittedName>
        <fullName evidence="1">Uncharacterized protein</fullName>
    </submittedName>
</protein>
<dbReference type="EMBL" id="BMAW01059076">
    <property type="protein sequence ID" value="GFT19411.1"/>
    <property type="molecule type" value="Genomic_DNA"/>
</dbReference>
<reference evidence="1" key="1">
    <citation type="submission" date="2020-08" db="EMBL/GenBank/DDBJ databases">
        <title>Multicomponent nature underlies the extraordinary mechanical properties of spider dragline silk.</title>
        <authorList>
            <person name="Kono N."/>
            <person name="Nakamura H."/>
            <person name="Mori M."/>
            <person name="Yoshida Y."/>
            <person name="Ohtoshi R."/>
            <person name="Malay A.D."/>
            <person name="Moran D.A.P."/>
            <person name="Tomita M."/>
            <person name="Numata K."/>
            <person name="Arakawa K."/>
        </authorList>
    </citation>
    <scope>NUCLEOTIDE SEQUENCE</scope>
</reference>
<accession>A0A8X6NK13</accession>
<keyword evidence="2" id="KW-1185">Reference proteome</keyword>